<organism evidence="1">
    <name type="scientific">marine sediment metagenome</name>
    <dbReference type="NCBI Taxonomy" id="412755"/>
    <lineage>
        <taxon>unclassified sequences</taxon>
        <taxon>metagenomes</taxon>
        <taxon>ecological metagenomes</taxon>
    </lineage>
</organism>
<comment type="caution">
    <text evidence="1">The sequence shown here is derived from an EMBL/GenBank/DDBJ whole genome shotgun (WGS) entry which is preliminary data.</text>
</comment>
<accession>A0A0F9QVU9</accession>
<dbReference type="Pfam" id="PF18906">
    <property type="entry name" value="Phage_tube_2"/>
    <property type="match status" value="1"/>
</dbReference>
<proteinExistence type="predicted"/>
<sequence length="321" mass="34151">MAVFHPKHHTFLIGKESVFGTAVSSTKDVGLVQSFTPSDSRTIEEIYASGSRQVQELVAAKSEITWDMDVNFQNGRLLEYVYGSVGHATTSSDTKHTFTIATSLPSMTIESSFNSTSDEVFIYDGSKINSSTVNLDTNGVLKLSASGMSQGSSTATGAASAAVISSLAVLHYKHSTLSTGTADSETSVGKLQTFNLVIENNIELIDASGTFVTQEMVAAGLKISFDFTIMFENQTEYDIFQGGTTPQQSPAKKGVEFNANNGVALGSGRRELNAQFTEFLYEDVGTPVNVGESVVQSFKGIATDIGTNGVFSVDNIASGSW</sequence>
<name>A0A0F9QVU9_9ZZZZ</name>
<dbReference type="EMBL" id="LAZR01004366">
    <property type="protein sequence ID" value="KKN09278.1"/>
    <property type="molecule type" value="Genomic_DNA"/>
</dbReference>
<dbReference type="InterPro" id="IPR044000">
    <property type="entry name" value="Phage_tube_2"/>
</dbReference>
<protein>
    <submittedName>
        <fullName evidence="1">Uncharacterized protein</fullName>
    </submittedName>
</protein>
<dbReference type="AlphaFoldDB" id="A0A0F9QVU9"/>
<gene>
    <name evidence="1" type="ORF">LCGC14_1048320</name>
</gene>
<evidence type="ECO:0000313" key="1">
    <source>
        <dbReference type="EMBL" id="KKN09278.1"/>
    </source>
</evidence>
<reference evidence="1" key="1">
    <citation type="journal article" date="2015" name="Nature">
        <title>Complex archaea that bridge the gap between prokaryotes and eukaryotes.</title>
        <authorList>
            <person name="Spang A."/>
            <person name="Saw J.H."/>
            <person name="Jorgensen S.L."/>
            <person name="Zaremba-Niedzwiedzka K."/>
            <person name="Martijn J."/>
            <person name="Lind A.E."/>
            <person name="van Eijk R."/>
            <person name="Schleper C."/>
            <person name="Guy L."/>
            <person name="Ettema T.J."/>
        </authorList>
    </citation>
    <scope>NUCLEOTIDE SEQUENCE</scope>
</reference>